<dbReference type="InterPro" id="IPR014464">
    <property type="entry name" value="CvfB_fam"/>
</dbReference>
<dbReference type="EMBL" id="VRMN01000011">
    <property type="protein sequence ID" value="KAA8491797.1"/>
    <property type="molecule type" value="Genomic_DNA"/>
</dbReference>
<feature type="compositionally biased region" description="Basic and acidic residues" evidence="1">
    <location>
        <begin position="239"/>
        <end position="255"/>
    </location>
</feature>
<evidence type="ECO:0000313" key="3">
    <source>
        <dbReference type="EMBL" id="KAA8491797.1"/>
    </source>
</evidence>
<feature type="region of interest" description="Disordered" evidence="1">
    <location>
        <begin position="82"/>
        <end position="255"/>
    </location>
</feature>
<organism evidence="3 4">
    <name type="scientific">Porphyridium purpureum</name>
    <name type="common">Red alga</name>
    <name type="synonym">Porphyridium cruentum</name>
    <dbReference type="NCBI Taxonomy" id="35688"/>
    <lineage>
        <taxon>Eukaryota</taxon>
        <taxon>Rhodophyta</taxon>
        <taxon>Bangiophyceae</taxon>
        <taxon>Porphyridiales</taxon>
        <taxon>Porphyridiaceae</taxon>
        <taxon>Porphyridium</taxon>
    </lineage>
</organism>
<comment type="caution">
    <text evidence="3">The sequence shown here is derived from an EMBL/GenBank/DDBJ whole genome shotgun (WGS) entry which is preliminary data.</text>
</comment>
<feature type="domain" description="Conserved virulence factor B-like winged helix" evidence="2">
    <location>
        <begin position="374"/>
        <end position="430"/>
    </location>
</feature>
<feature type="region of interest" description="Disordered" evidence="1">
    <location>
        <begin position="437"/>
        <end position="460"/>
    </location>
</feature>
<feature type="compositionally biased region" description="Polar residues" evidence="1">
    <location>
        <begin position="185"/>
        <end position="201"/>
    </location>
</feature>
<dbReference type="PANTHER" id="PTHR37296:SF1">
    <property type="entry name" value="CONSERVED VIRULENCE FACTOR B"/>
    <property type="match status" value="1"/>
</dbReference>
<name>A0A5J4YN04_PORPP</name>
<evidence type="ECO:0000256" key="1">
    <source>
        <dbReference type="SAM" id="MobiDB-lite"/>
    </source>
</evidence>
<accession>A0A5J4YN04</accession>
<feature type="compositionally biased region" description="Acidic residues" evidence="1">
    <location>
        <begin position="174"/>
        <end position="184"/>
    </location>
</feature>
<sequence length="460" mass="50400">MEMAFVGLANAAGRVDRWRPNGEIPARRCGCVRGVVSMCAVTQSGNHGKSNKRRNEELLEAFMKSAPVGDAPTAQSRVENSGDMLDWNEGEAGNGGARRSKERTASVQPRARRSETETRVPRESSRPTQTRPAEMLTSEDSSDDETEDVQSAKVSPLSDESPQDFNRHLHADLDGDGTQEEELNTETIPQRRIQQSGTSSAGAIPLRRKARTTPPAFESAASRRTELSRQDNSFLFSEDGARDSGRGASRERTLKYPERKTRMMDLTTRRTTVEKLGLERGVPVEVYVERLTPLGARVAVSVPAEKRATLNVDDDFPSGVWVEGALFKTNLDAHNKQVAPGDVFEAFVGSVREDGLLDISLEMWGANGRSDAMERIRELIREHGGQLPITDKADAEEIRALVNMPKRKFKLAVGGLLKNCEIVISPEGIRGTDLMGKINSEAAPSRRPAQKKGGPKGQSA</sequence>
<dbReference type="Proteomes" id="UP000324585">
    <property type="component" value="Unassembled WGS sequence"/>
</dbReference>
<dbReference type="InterPro" id="IPR036388">
    <property type="entry name" value="WH-like_DNA-bd_sf"/>
</dbReference>
<keyword evidence="4" id="KW-1185">Reference proteome</keyword>
<proteinExistence type="predicted"/>
<dbReference type="Pfam" id="PF17783">
    <property type="entry name" value="WHD_CvfB"/>
    <property type="match status" value="1"/>
</dbReference>
<dbReference type="PANTHER" id="PTHR37296">
    <property type="entry name" value="CONSERVED VIRULENCE FACTOR B"/>
    <property type="match status" value="1"/>
</dbReference>
<evidence type="ECO:0000259" key="2">
    <source>
        <dbReference type="Pfam" id="PF17783"/>
    </source>
</evidence>
<protein>
    <recommendedName>
        <fullName evidence="2">Conserved virulence factor B-like winged helix domain-containing protein</fullName>
    </recommendedName>
</protein>
<dbReference type="InterPro" id="IPR040764">
    <property type="entry name" value="CvfB_WH"/>
</dbReference>
<dbReference type="AlphaFoldDB" id="A0A5J4YN04"/>
<gene>
    <name evidence="3" type="ORF">FVE85_8279</name>
</gene>
<dbReference type="Gene3D" id="1.10.10.10">
    <property type="entry name" value="Winged helix-like DNA-binding domain superfamily/Winged helix DNA-binding domain"/>
    <property type="match status" value="1"/>
</dbReference>
<feature type="compositionally biased region" description="Basic and acidic residues" evidence="1">
    <location>
        <begin position="112"/>
        <end position="125"/>
    </location>
</feature>
<reference evidence="4" key="1">
    <citation type="journal article" date="2019" name="Nat. Commun.">
        <title>Expansion of phycobilisome linker gene families in mesophilic red algae.</title>
        <authorList>
            <person name="Lee J."/>
            <person name="Kim D."/>
            <person name="Bhattacharya D."/>
            <person name="Yoon H.S."/>
        </authorList>
    </citation>
    <scope>NUCLEOTIDE SEQUENCE [LARGE SCALE GENOMIC DNA]</scope>
    <source>
        <strain evidence="4">CCMP 1328</strain>
    </source>
</reference>
<evidence type="ECO:0000313" key="4">
    <source>
        <dbReference type="Proteomes" id="UP000324585"/>
    </source>
</evidence>